<evidence type="ECO:0000256" key="2">
    <source>
        <dbReference type="SAM" id="SignalP"/>
    </source>
</evidence>
<accession>A0A5S4FCK2</accession>
<keyword evidence="2" id="KW-0732">Signal</keyword>
<evidence type="ECO:0000313" key="4">
    <source>
        <dbReference type="Proteomes" id="UP000306628"/>
    </source>
</evidence>
<dbReference type="AlphaFoldDB" id="A0A5S4FCK2"/>
<feature type="transmembrane region" description="Helical" evidence="1">
    <location>
        <begin position="38"/>
        <end position="58"/>
    </location>
</feature>
<proteinExistence type="predicted"/>
<keyword evidence="1" id="KW-0472">Membrane</keyword>
<sequence length="74" mass="7547">MCIRARLLSGAGAALGTLLQAGAAVALGDEPWASVAAWLPPTLAWTVAIGAPVGALLLRRRPAGPEPRPVARRV</sequence>
<comment type="caution">
    <text evidence="3">The sequence shown here is derived from an EMBL/GenBank/DDBJ whole genome shotgun (WGS) entry which is preliminary data.</text>
</comment>
<gene>
    <name evidence="3" type="ORF">ETD85_56020</name>
</gene>
<evidence type="ECO:0000313" key="3">
    <source>
        <dbReference type="EMBL" id="TMR15699.1"/>
    </source>
</evidence>
<keyword evidence="1" id="KW-1133">Transmembrane helix</keyword>
<dbReference type="EMBL" id="VCKX01000391">
    <property type="protein sequence ID" value="TMR15699.1"/>
    <property type="molecule type" value="Genomic_DNA"/>
</dbReference>
<keyword evidence="4" id="KW-1185">Reference proteome</keyword>
<feature type="signal peptide" evidence="2">
    <location>
        <begin position="1"/>
        <end position="23"/>
    </location>
</feature>
<evidence type="ECO:0000256" key="1">
    <source>
        <dbReference type="SAM" id="Phobius"/>
    </source>
</evidence>
<feature type="chain" id="PRO_5024430513" evidence="2">
    <location>
        <begin position="24"/>
        <end position="74"/>
    </location>
</feature>
<keyword evidence="1" id="KW-0812">Transmembrane</keyword>
<name>A0A5S4FCK2_9ACTN</name>
<protein>
    <submittedName>
        <fullName evidence="3">Uncharacterized protein</fullName>
    </submittedName>
</protein>
<organism evidence="3 4">
    <name type="scientific">Nonomuraea zeae</name>
    <dbReference type="NCBI Taxonomy" id="1642303"/>
    <lineage>
        <taxon>Bacteria</taxon>
        <taxon>Bacillati</taxon>
        <taxon>Actinomycetota</taxon>
        <taxon>Actinomycetes</taxon>
        <taxon>Streptosporangiales</taxon>
        <taxon>Streptosporangiaceae</taxon>
        <taxon>Nonomuraea</taxon>
    </lineage>
</organism>
<reference evidence="3 4" key="1">
    <citation type="submission" date="2019-05" db="EMBL/GenBank/DDBJ databases">
        <title>Draft genome sequence of Nonomuraea zeae DSM 100528.</title>
        <authorList>
            <person name="Saricaoglu S."/>
            <person name="Isik K."/>
        </authorList>
    </citation>
    <scope>NUCLEOTIDE SEQUENCE [LARGE SCALE GENOMIC DNA]</scope>
    <source>
        <strain evidence="3 4">DSM 100528</strain>
    </source>
</reference>
<dbReference type="Proteomes" id="UP000306628">
    <property type="component" value="Unassembled WGS sequence"/>
</dbReference>